<protein>
    <submittedName>
        <fullName evidence="1">Uncharacterized protein</fullName>
    </submittedName>
</protein>
<evidence type="ECO:0000313" key="4">
    <source>
        <dbReference type="Proteomes" id="UP000182836"/>
    </source>
</evidence>
<evidence type="ECO:0000313" key="3">
    <source>
        <dbReference type="Proteomes" id="UP000037269"/>
    </source>
</evidence>
<reference evidence="2 4" key="2">
    <citation type="submission" date="2016-10" db="EMBL/GenBank/DDBJ databases">
        <authorList>
            <person name="de Groot N.N."/>
        </authorList>
    </citation>
    <scope>NUCLEOTIDE SEQUENCE [LARGE SCALE GENOMIC DNA]</scope>
    <source>
        <strain evidence="2 4">DSM 2895</strain>
    </source>
</reference>
<dbReference type="EMBL" id="FNED01000012">
    <property type="protein sequence ID" value="SDJ14446.1"/>
    <property type="molecule type" value="Genomic_DNA"/>
</dbReference>
<dbReference type="PATRIC" id="fig|47500.12.peg.7093"/>
<dbReference type="OrthoDB" id="2680344at2"/>
<organism evidence="1 3">
    <name type="scientific">Aneurinibacillus migulanus</name>
    <name type="common">Bacillus migulanus</name>
    <dbReference type="NCBI Taxonomy" id="47500"/>
    <lineage>
        <taxon>Bacteria</taxon>
        <taxon>Bacillati</taxon>
        <taxon>Bacillota</taxon>
        <taxon>Bacilli</taxon>
        <taxon>Bacillales</taxon>
        <taxon>Paenibacillaceae</taxon>
        <taxon>Aneurinibacillus group</taxon>
        <taxon>Aneurinibacillus</taxon>
    </lineage>
</organism>
<evidence type="ECO:0000313" key="2">
    <source>
        <dbReference type="EMBL" id="SDJ14446.1"/>
    </source>
</evidence>
<dbReference type="EMBL" id="LGUG01000004">
    <property type="protein sequence ID" value="KON94678.1"/>
    <property type="molecule type" value="Genomic_DNA"/>
</dbReference>
<sequence length="80" mass="9305">MMQYDEYIGKMVQLKYSDLDGETVCAVGHILYTLKSRAFVFQTCEEGRQSIVYNRHVLDIREARALLDYSNPEITPDHFA</sequence>
<dbReference type="Proteomes" id="UP000037269">
    <property type="component" value="Unassembled WGS sequence"/>
</dbReference>
<accession>A0A0D1X694</accession>
<dbReference type="AlphaFoldDB" id="A0A0D1X694"/>
<name>A0A0D1X694_ANEMI</name>
<dbReference type="GeneID" id="42304269"/>
<dbReference type="Proteomes" id="UP000182836">
    <property type="component" value="Unassembled WGS sequence"/>
</dbReference>
<keyword evidence="3" id="KW-1185">Reference proteome</keyword>
<gene>
    <name evidence="1" type="ORF">AF333_03465</name>
    <name evidence="2" type="ORF">SAMN04487909_112137</name>
</gene>
<dbReference type="RefSeq" id="WP_043068438.1">
    <property type="nucleotide sequence ID" value="NZ_BJOA01000198.1"/>
</dbReference>
<reference evidence="1 3" key="1">
    <citation type="submission" date="2015-07" db="EMBL/GenBank/DDBJ databases">
        <title>Fjat-14205 dsm 2895.</title>
        <authorList>
            <person name="Liu B."/>
            <person name="Wang J."/>
            <person name="Zhu Y."/>
            <person name="Liu G."/>
            <person name="Chen Q."/>
            <person name="Chen Z."/>
            <person name="Lan J."/>
            <person name="Che J."/>
            <person name="Ge C."/>
            <person name="Shi H."/>
            <person name="Pan Z."/>
            <person name="Liu X."/>
        </authorList>
    </citation>
    <scope>NUCLEOTIDE SEQUENCE [LARGE SCALE GENOMIC DNA]</scope>
    <source>
        <strain evidence="1 3">DSM 2895</strain>
    </source>
</reference>
<proteinExistence type="predicted"/>
<evidence type="ECO:0000313" key="1">
    <source>
        <dbReference type="EMBL" id="KON94678.1"/>
    </source>
</evidence>